<dbReference type="EMBL" id="KV454545">
    <property type="protein sequence ID" value="ODV65099.1"/>
    <property type="molecule type" value="Genomic_DNA"/>
</dbReference>
<evidence type="ECO:0000259" key="2">
    <source>
        <dbReference type="Pfam" id="PF00248"/>
    </source>
</evidence>
<proteinExistence type="predicted"/>
<dbReference type="GO" id="GO:0070485">
    <property type="term" value="P:dehydro-D-arabinono-1,4-lactone biosynthetic process"/>
    <property type="evidence" value="ECO:0007669"/>
    <property type="project" value="EnsemblFungi"/>
</dbReference>
<accession>A0A1E4RCV4</accession>
<evidence type="ECO:0000256" key="1">
    <source>
        <dbReference type="ARBA" id="ARBA00023002"/>
    </source>
</evidence>
<protein>
    <submittedName>
        <fullName evidence="3">D-threo-aldose 1-dehydrogenase</fullName>
    </submittedName>
</protein>
<dbReference type="SUPFAM" id="SSF51430">
    <property type="entry name" value="NAD(P)-linked oxidoreductase"/>
    <property type="match status" value="1"/>
</dbReference>
<evidence type="ECO:0000313" key="4">
    <source>
        <dbReference type="Proteomes" id="UP000095085"/>
    </source>
</evidence>
<dbReference type="GO" id="GO:0045290">
    <property type="term" value="F:D-arabinose 1-dehydrogenase [NAD(P)+] activity"/>
    <property type="evidence" value="ECO:0007669"/>
    <property type="project" value="EnsemblFungi"/>
</dbReference>
<gene>
    <name evidence="3" type="ORF">HYPBUDRAFT_153987</name>
</gene>
<keyword evidence="4" id="KW-1185">Reference proteome</keyword>
<name>A0A1E4RCV4_9ASCO</name>
<dbReference type="GeneID" id="30996387"/>
<dbReference type="STRING" id="984485.A0A1E4RCV4"/>
<dbReference type="PANTHER" id="PTHR42686">
    <property type="entry name" value="GH17980P-RELATED"/>
    <property type="match status" value="1"/>
</dbReference>
<dbReference type="PANTHER" id="PTHR42686:SF1">
    <property type="entry name" value="GH17980P-RELATED"/>
    <property type="match status" value="1"/>
</dbReference>
<dbReference type="InterPro" id="IPR023210">
    <property type="entry name" value="NADP_OxRdtase_dom"/>
</dbReference>
<dbReference type="RefSeq" id="XP_020074166.1">
    <property type="nucleotide sequence ID" value="XM_020221838.1"/>
</dbReference>
<keyword evidence="1" id="KW-0560">Oxidoreductase</keyword>
<organism evidence="3 4">
    <name type="scientific">Hyphopichia burtonii NRRL Y-1933</name>
    <dbReference type="NCBI Taxonomy" id="984485"/>
    <lineage>
        <taxon>Eukaryota</taxon>
        <taxon>Fungi</taxon>
        <taxon>Dikarya</taxon>
        <taxon>Ascomycota</taxon>
        <taxon>Saccharomycotina</taxon>
        <taxon>Pichiomycetes</taxon>
        <taxon>Debaryomycetaceae</taxon>
        <taxon>Hyphopichia</taxon>
    </lineage>
</organism>
<dbReference type="AlphaFoldDB" id="A0A1E4RCV4"/>
<dbReference type="GO" id="GO:0005829">
    <property type="term" value="C:cytosol"/>
    <property type="evidence" value="ECO:0007669"/>
    <property type="project" value="TreeGrafter"/>
</dbReference>
<dbReference type="InterPro" id="IPR020471">
    <property type="entry name" value="AKR"/>
</dbReference>
<reference evidence="4" key="1">
    <citation type="submission" date="2016-05" db="EMBL/GenBank/DDBJ databases">
        <title>Comparative genomics of biotechnologically important yeasts.</title>
        <authorList>
            <consortium name="DOE Joint Genome Institute"/>
            <person name="Riley R."/>
            <person name="Haridas S."/>
            <person name="Wolfe K.H."/>
            <person name="Lopes M.R."/>
            <person name="Hittinger C.T."/>
            <person name="Goker M."/>
            <person name="Salamov A."/>
            <person name="Wisecaver J."/>
            <person name="Long T.M."/>
            <person name="Aerts A.L."/>
            <person name="Barry K."/>
            <person name="Choi C."/>
            <person name="Clum A."/>
            <person name="Coughlan A.Y."/>
            <person name="Deshpande S."/>
            <person name="Douglass A.P."/>
            <person name="Hanson S.J."/>
            <person name="Klenk H.-P."/>
            <person name="Labutti K."/>
            <person name="Lapidus A."/>
            <person name="Lindquist E."/>
            <person name="Lipzen A."/>
            <person name="Meier-Kolthoff J.P."/>
            <person name="Ohm R.A."/>
            <person name="Otillar R.P."/>
            <person name="Pangilinan J."/>
            <person name="Peng Y."/>
            <person name="Rokas A."/>
            <person name="Rosa C.A."/>
            <person name="Scheuner C."/>
            <person name="Sibirny A.A."/>
            <person name="Slot J.C."/>
            <person name="Stielow J.B."/>
            <person name="Sun H."/>
            <person name="Kurtzman C.P."/>
            <person name="Blackwell M."/>
            <person name="Grigoriev I.V."/>
            <person name="Jeffries T.W."/>
        </authorList>
    </citation>
    <scope>NUCLEOTIDE SEQUENCE [LARGE SCALE GENOMIC DNA]</scope>
    <source>
        <strain evidence="4">NRRL Y-1933</strain>
    </source>
</reference>
<dbReference type="Gene3D" id="3.20.20.100">
    <property type="entry name" value="NADP-dependent oxidoreductase domain"/>
    <property type="match status" value="1"/>
</dbReference>
<dbReference type="OrthoDB" id="5286008at2759"/>
<dbReference type="InterPro" id="IPR036812">
    <property type="entry name" value="NAD(P)_OxRdtase_dom_sf"/>
</dbReference>
<dbReference type="Proteomes" id="UP000095085">
    <property type="component" value="Unassembled WGS sequence"/>
</dbReference>
<evidence type="ECO:0000313" key="3">
    <source>
        <dbReference type="EMBL" id="ODV65099.1"/>
    </source>
</evidence>
<dbReference type="PRINTS" id="PR00069">
    <property type="entry name" value="ALDKETRDTASE"/>
</dbReference>
<feature type="domain" description="NADP-dependent oxidoreductase" evidence="2">
    <location>
        <begin position="24"/>
        <end position="330"/>
    </location>
</feature>
<dbReference type="Pfam" id="PF00248">
    <property type="entry name" value="Aldo_ket_red"/>
    <property type="match status" value="1"/>
</dbReference>
<sequence>MSIIKPIGPTSAPQPYSIKYLPPLIVGGAVFNTQYASDPYKLPVKEIVSQAFRSGLIAIDTSPYYGASEELLGKALFELKSKWNRELYFICTKAGRIKLNEFDYSRDAVRKSVERSLSRLNTKYLDLVYMHDIEFVKEDEIYEALKELSLMKREGIIKNIGISGYPVEFLYKIAKNCHDSHQDDIGSLDVVMSYSNGCIQNTKLFEYHDKFLNECGLQKLLNGSILSMSLLRSQVTHDFHPASPDLKNCISNIAQTLIKEDQVELADLSTRFALRHWLFGLSFGKKDSERPGYLRWNKKVSIVLGVSSVEELNVAINCYWQVKLNEDGVNDKDTPLEEKVHRMLGHHLNETWPSGINH</sequence>